<dbReference type="Proteomes" id="UP001417504">
    <property type="component" value="Unassembled WGS sequence"/>
</dbReference>
<dbReference type="Pfam" id="PF11595">
    <property type="entry name" value="DUF3245"/>
    <property type="match status" value="1"/>
</dbReference>
<dbReference type="EMBL" id="JBBNAE010000008">
    <property type="protein sequence ID" value="KAK9103646.1"/>
    <property type="molecule type" value="Genomic_DNA"/>
</dbReference>
<dbReference type="PANTHER" id="PTHR35741:SF1">
    <property type="entry name" value="FACTOR CWC22-LIKE PROTEIN, PUTATIVE (DUF3245)-RELATED"/>
    <property type="match status" value="1"/>
</dbReference>
<name>A0AAP0F2S2_9MAGN</name>
<protein>
    <submittedName>
        <fullName evidence="2">Uncharacterized protein</fullName>
    </submittedName>
</protein>
<keyword evidence="3" id="KW-1185">Reference proteome</keyword>
<feature type="compositionally biased region" description="Acidic residues" evidence="1">
    <location>
        <begin position="100"/>
        <end position="110"/>
    </location>
</feature>
<organism evidence="2 3">
    <name type="scientific">Stephania japonica</name>
    <dbReference type="NCBI Taxonomy" id="461633"/>
    <lineage>
        <taxon>Eukaryota</taxon>
        <taxon>Viridiplantae</taxon>
        <taxon>Streptophyta</taxon>
        <taxon>Embryophyta</taxon>
        <taxon>Tracheophyta</taxon>
        <taxon>Spermatophyta</taxon>
        <taxon>Magnoliopsida</taxon>
        <taxon>Ranunculales</taxon>
        <taxon>Menispermaceae</taxon>
        <taxon>Menispermoideae</taxon>
        <taxon>Cissampelideae</taxon>
        <taxon>Stephania</taxon>
    </lineage>
</organism>
<feature type="region of interest" description="Disordered" evidence="1">
    <location>
        <begin position="29"/>
        <end position="136"/>
    </location>
</feature>
<feature type="compositionally biased region" description="Polar residues" evidence="1">
    <location>
        <begin position="29"/>
        <end position="38"/>
    </location>
</feature>
<comment type="caution">
    <text evidence="2">The sequence shown here is derived from an EMBL/GenBank/DDBJ whole genome shotgun (WGS) entry which is preliminary data.</text>
</comment>
<evidence type="ECO:0000313" key="3">
    <source>
        <dbReference type="Proteomes" id="UP001417504"/>
    </source>
</evidence>
<gene>
    <name evidence="2" type="ORF">Sjap_020900</name>
</gene>
<sequence length="136" mass="15212">MSAAMPPKVKVLPKLVKLDRGLKLAESWVNNMSGSTMDESTETEVEQSARPPRLGLGAKARNRSKQESWTDPVERKLLTKLEAKKRAAAKNKEESNLSESEVDDSYDDDTECRSSAFNKKRTLPSVAPSLKNKRHK</sequence>
<reference evidence="2 3" key="1">
    <citation type="submission" date="2024-01" db="EMBL/GenBank/DDBJ databases">
        <title>Genome assemblies of Stephania.</title>
        <authorList>
            <person name="Yang L."/>
        </authorList>
    </citation>
    <scope>NUCLEOTIDE SEQUENCE [LARGE SCALE GENOMIC DNA]</scope>
    <source>
        <strain evidence="2">QJT</strain>
        <tissue evidence="2">Leaf</tissue>
    </source>
</reference>
<evidence type="ECO:0000313" key="2">
    <source>
        <dbReference type="EMBL" id="KAK9103646.1"/>
    </source>
</evidence>
<dbReference type="PANTHER" id="PTHR35741">
    <property type="entry name" value="FACTOR CWC22-LIKE PROTEIN, PUTATIVE (DUF3245)-RELATED"/>
    <property type="match status" value="1"/>
</dbReference>
<dbReference type="InterPro" id="IPR021641">
    <property type="entry name" value="DUF3245"/>
</dbReference>
<accession>A0AAP0F2S2</accession>
<evidence type="ECO:0000256" key="1">
    <source>
        <dbReference type="SAM" id="MobiDB-lite"/>
    </source>
</evidence>
<feature type="compositionally biased region" description="Basic and acidic residues" evidence="1">
    <location>
        <begin position="64"/>
        <end position="95"/>
    </location>
</feature>
<dbReference type="AlphaFoldDB" id="A0AAP0F2S2"/>
<proteinExistence type="predicted"/>